<evidence type="ECO:0000256" key="1">
    <source>
        <dbReference type="SAM" id="MobiDB-lite"/>
    </source>
</evidence>
<dbReference type="EMBL" id="RWGY01000013">
    <property type="protein sequence ID" value="TVU23423.1"/>
    <property type="molecule type" value="Genomic_DNA"/>
</dbReference>
<accession>A0A5J9UI57</accession>
<dbReference type="Proteomes" id="UP000324897">
    <property type="component" value="Chromosome 2"/>
</dbReference>
<comment type="caution">
    <text evidence="2">The sequence shown here is derived from an EMBL/GenBank/DDBJ whole genome shotgun (WGS) entry which is preliminary data.</text>
</comment>
<evidence type="ECO:0000313" key="3">
    <source>
        <dbReference type="Proteomes" id="UP000324897"/>
    </source>
</evidence>
<dbReference type="Gramene" id="TVU23423">
    <property type="protein sequence ID" value="TVU23423"/>
    <property type="gene ID" value="EJB05_25788"/>
</dbReference>
<reference evidence="2 3" key="1">
    <citation type="journal article" date="2019" name="Sci. Rep.">
        <title>A high-quality genome of Eragrostis curvula grass provides insights into Poaceae evolution and supports new strategies to enhance forage quality.</title>
        <authorList>
            <person name="Carballo J."/>
            <person name="Santos B.A.C.M."/>
            <person name="Zappacosta D."/>
            <person name="Garbus I."/>
            <person name="Selva J.P."/>
            <person name="Gallo C.A."/>
            <person name="Diaz A."/>
            <person name="Albertini E."/>
            <person name="Caccamo M."/>
            <person name="Echenique V."/>
        </authorList>
    </citation>
    <scope>NUCLEOTIDE SEQUENCE [LARGE SCALE GENOMIC DNA]</scope>
    <source>
        <strain evidence="3">cv. Victoria</strain>
        <tissue evidence="2">Leaf</tissue>
    </source>
</reference>
<feature type="region of interest" description="Disordered" evidence="1">
    <location>
        <begin position="50"/>
        <end position="75"/>
    </location>
</feature>
<proteinExistence type="predicted"/>
<dbReference type="AlphaFoldDB" id="A0A5J9UI57"/>
<sequence>MKSGDATFRRLSDPSPLTGDMSVEMSCILFHTGKEVSCLIAGGDPILAAGDPTKAASSAEERAEEGNSRLAGMKGEGWKSDSELLQRVVGAIRRWKLLHKEEDRRRVEEIANPIESSARVPSMLTWISLHQEET</sequence>
<name>A0A5J9UI57_9POAL</name>
<gene>
    <name evidence="2" type="ORF">EJB05_25788</name>
</gene>
<organism evidence="2 3">
    <name type="scientific">Eragrostis curvula</name>
    <name type="common">weeping love grass</name>
    <dbReference type="NCBI Taxonomy" id="38414"/>
    <lineage>
        <taxon>Eukaryota</taxon>
        <taxon>Viridiplantae</taxon>
        <taxon>Streptophyta</taxon>
        <taxon>Embryophyta</taxon>
        <taxon>Tracheophyta</taxon>
        <taxon>Spermatophyta</taxon>
        <taxon>Magnoliopsida</taxon>
        <taxon>Liliopsida</taxon>
        <taxon>Poales</taxon>
        <taxon>Poaceae</taxon>
        <taxon>PACMAD clade</taxon>
        <taxon>Chloridoideae</taxon>
        <taxon>Eragrostideae</taxon>
        <taxon>Eragrostidinae</taxon>
        <taxon>Eragrostis</taxon>
    </lineage>
</organism>
<evidence type="ECO:0000313" key="2">
    <source>
        <dbReference type="EMBL" id="TVU23423.1"/>
    </source>
</evidence>
<keyword evidence="3" id="KW-1185">Reference proteome</keyword>
<protein>
    <submittedName>
        <fullName evidence="2">Uncharacterized protein</fullName>
    </submittedName>
</protein>
<feature type="non-terminal residue" evidence="2">
    <location>
        <position position="1"/>
    </location>
</feature>